<dbReference type="Proteomes" id="UP000265566">
    <property type="component" value="Chromosome 5"/>
</dbReference>
<dbReference type="Gramene" id="rna33240">
    <property type="protein sequence ID" value="RHN57662.1"/>
    <property type="gene ID" value="gene33240"/>
</dbReference>
<protein>
    <submittedName>
        <fullName evidence="1">Uncharacterized protein</fullName>
    </submittedName>
</protein>
<dbReference type="EMBL" id="PSQE01000005">
    <property type="protein sequence ID" value="RHN57662.1"/>
    <property type="molecule type" value="Genomic_DNA"/>
</dbReference>
<gene>
    <name evidence="1" type="ORF">MtrunA17_Chr5g0442881</name>
</gene>
<proteinExistence type="predicted"/>
<reference evidence="1" key="1">
    <citation type="journal article" date="2018" name="Nat. Plants">
        <title>Whole-genome landscape of Medicago truncatula symbiotic genes.</title>
        <authorList>
            <person name="Pecrix Y."/>
            <person name="Gamas P."/>
            <person name="Carrere S."/>
        </authorList>
    </citation>
    <scope>NUCLEOTIDE SEQUENCE</scope>
    <source>
        <tissue evidence="1">Leaves</tissue>
    </source>
</reference>
<organism evidence="1">
    <name type="scientific">Medicago truncatula</name>
    <name type="common">Barrel medic</name>
    <name type="synonym">Medicago tribuloides</name>
    <dbReference type="NCBI Taxonomy" id="3880"/>
    <lineage>
        <taxon>Eukaryota</taxon>
        <taxon>Viridiplantae</taxon>
        <taxon>Streptophyta</taxon>
        <taxon>Embryophyta</taxon>
        <taxon>Tracheophyta</taxon>
        <taxon>Spermatophyta</taxon>
        <taxon>Magnoliopsida</taxon>
        <taxon>eudicotyledons</taxon>
        <taxon>Gunneridae</taxon>
        <taxon>Pentapetalae</taxon>
        <taxon>rosids</taxon>
        <taxon>fabids</taxon>
        <taxon>Fabales</taxon>
        <taxon>Fabaceae</taxon>
        <taxon>Papilionoideae</taxon>
        <taxon>50 kb inversion clade</taxon>
        <taxon>NPAAA clade</taxon>
        <taxon>Hologalegina</taxon>
        <taxon>IRL clade</taxon>
        <taxon>Trifolieae</taxon>
        <taxon>Medicago</taxon>
    </lineage>
</organism>
<comment type="caution">
    <text evidence="1">The sequence shown here is derived from an EMBL/GenBank/DDBJ whole genome shotgun (WGS) entry which is preliminary data.</text>
</comment>
<accession>A0A396HWE0</accession>
<name>A0A396HWE0_MEDTR</name>
<evidence type="ECO:0000313" key="1">
    <source>
        <dbReference type="EMBL" id="RHN57662.1"/>
    </source>
</evidence>
<sequence length="194" mass="22764">MVPFLHIYVYKYLTYFLSKHAQIFSCYKPISCPSTIYHFFYILFPLFPTSMASCENNDTSLVDIDLEAFEIDENLLRELLEEEEGKSDVHGNKECIEESINVNPNMMDEEQEGQKHNCLEKNECHYVHDFEWLNMMDMMEPANPLDDVVTMNWFSDDVGRLDFDFGYVNGEFCPQICDGHFSNDANYGCLWGEY</sequence>
<dbReference type="AlphaFoldDB" id="A0A396HWE0"/>